<evidence type="ECO:0000256" key="20">
    <source>
        <dbReference type="SAM" id="Phobius"/>
    </source>
</evidence>
<comment type="catalytic activity">
    <reaction evidence="17">
        <text>L-seryl-[protein] + ATP = O-phospho-L-seryl-[protein] + ADP + H(+)</text>
        <dbReference type="Rhea" id="RHEA:17989"/>
        <dbReference type="Rhea" id="RHEA-COMP:9863"/>
        <dbReference type="Rhea" id="RHEA-COMP:11604"/>
        <dbReference type="ChEBI" id="CHEBI:15378"/>
        <dbReference type="ChEBI" id="CHEBI:29999"/>
        <dbReference type="ChEBI" id="CHEBI:30616"/>
        <dbReference type="ChEBI" id="CHEBI:83421"/>
        <dbReference type="ChEBI" id="CHEBI:456216"/>
        <dbReference type="EC" id="2.7.11.1"/>
    </reaction>
</comment>
<proteinExistence type="predicted"/>
<dbReference type="PROSITE" id="PS51450">
    <property type="entry name" value="LRR"/>
    <property type="match status" value="1"/>
</dbReference>
<dbReference type="Gene3D" id="1.10.510.10">
    <property type="entry name" value="Transferase(Phosphotransferase) domain 1"/>
    <property type="match status" value="1"/>
</dbReference>
<dbReference type="AlphaFoldDB" id="A0AA38L7Q2"/>
<keyword evidence="4" id="KW-0433">Leucine-rich repeat</keyword>
<feature type="non-terminal residue" evidence="22">
    <location>
        <position position="584"/>
    </location>
</feature>
<dbReference type="SMART" id="SM00220">
    <property type="entry name" value="S_TKc"/>
    <property type="match status" value="1"/>
</dbReference>
<dbReference type="Pfam" id="PF07714">
    <property type="entry name" value="PK_Tyr_Ser-Thr"/>
    <property type="match status" value="1"/>
</dbReference>
<comment type="caution">
    <text evidence="22">The sequence shown here is derived from an EMBL/GenBank/DDBJ whole genome shotgun (WGS) entry which is preliminary data.</text>
</comment>
<dbReference type="OMA" id="DHGAMES"/>
<dbReference type="Proteomes" id="UP000824469">
    <property type="component" value="Unassembled WGS sequence"/>
</dbReference>
<reference evidence="22 23" key="1">
    <citation type="journal article" date="2021" name="Nat. Plants">
        <title>The Taxus genome provides insights into paclitaxel biosynthesis.</title>
        <authorList>
            <person name="Xiong X."/>
            <person name="Gou J."/>
            <person name="Liao Q."/>
            <person name="Li Y."/>
            <person name="Zhou Q."/>
            <person name="Bi G."/>
            <person name="Li C."/>
            <person name="Du R."/>
            <person name="Wang X."/>
            <person name="Sun T."/>
            <person name="Guo L."/>
            <person name="Liang H."/>
            <person name="Lu P."/>
            <person name="Wu Y."/>
            <person name="Zhang Z."/>
            <person name="Ro D.K."/>
            <person name="Shang Y."/>
            <person name="Huang S."/>
            <person name="Yan J."/>
        </authorList>
    </citation>
    <scope>NUCLEOTIDE SEQUENCE [LARGE SCALE GENOMIC DNA]</scope>
    <source>
        <strain evidence="22">Ta-2019</strain>
    </source>
</reference>
<evidence type="ECO:0000256" key="19">
    <source>
        <dbReference type="SAM" id="MobiDB-lite"/>
    </source>
</evidence>
<keyword evidence="9 18" id="KW-0547">Nucleotide-binding</keyword>
<evidence type="ECO:0000313" key="22">
    <source>
        <dbReference type="EMBL" id="KAH9310805.1"/>
    </source>
</evidence>
<evidence type="ECO:0000256" key="5">
    <source>
        <dbReference type="ARBA" id="ARBA00022679"/>
    </source>
</evidence>
<dbReference type="PANTHER" id="PTHR45631:SF3">
    <property type="entry name" value="OS05G0393100 PROTEIN"/>
    <property type="match status" value="1"/>
</dbReference>
<evidence type="ECO:0000256" key="6">
    <source>
        <dbReference type="ARBA" id="ARBA00022692"/>
    </source>
</evidence>
<dbReference type="InterPro" id="IPR001245">
    <property type="entry name" value="Ser-Thr/Tyr_kinase_cat_dom"/>
</dbReference>
<dbReference type="PANTHER" id="PTHR45631">
    <property type="entry name" value="OS07G0107800 PROTEIN-RELATED"/>
    <property type="match status" value="1"/>
</dbReference>
<evidence type="ECO:0000256" key="18">
    <source>
        <dbReference type="PROSITE-ProRule" id="PRU10141"/>
    </source>
</evidence>
<protein>
    <recommendedName>
        <fullName evidence="2">non-specific serine/threonine protein kinase</fullName>
        <ecNumber evidence="2">2.7.11.1</ecNumber>
    </recommendedName>
</protein>
<dbReference type="PROSITE" id="PS00107">
    <property type="entry name" value="PROTEIN_KINASE_ATP"/>
    <property type="match status" value="1"/>
</dbReference>
<dbReference type="GO" id="GO:0004674">
    <property type="term" value="F:protein serine/threonine kinase activity"/>
    <property type="evidence" value="ECO:0007669"/>
    <property type="project" value="UniProtKB-KW"/>
</dbReference>
<dbReference type="InterPro" id="IPR000719">
    <property type="entry name" value="Prot_kinase_dom"/>
</dbReference>
<evidence type="ECO:0000256" key="7">
    <source>
        <dbReference type="ARBA" id="ARBA00022729"/>
    </source>
</evidence>
<keyword evidence="14" id="KW-0675">Receptor</keyword>
<dbReference type="Pfam" id="PF00560">
    <property type="entry name" value="LRR_1"/>
    <property type="match status" value="1"/>
</dbReference>
<comment type="subcellular location">
    <subcellularLocation>
        <location evidence="1">Membrane</location>
        <topology evidence="1">Single-pass membrane protein</topology>
    </subcellularLocation>
</comment>
<dbReference type="GO" id="GO:0005524">
    <property type="term" value="F:ATP binding"/>
    <property type="evidence" value="ECO:0007669"/>
    <property type="project" value="UniProtKB-UniRule"/>
</dbReference>
<evidence type="ECO:0000256" key="8">
    <source>
        <dbReference type="ARBA" id="ARBA00022737"/>
    </source>
</evidence>
<dbReference type="InterPro" id="IPR008271">
    <property type="entry name" value="Ser/Thr_kinase_AS"/>
</dbReference>
<dbReference type="InterPro" id="IPR017441">
    <property type="entry name" value="Protein_kinase_ATP_BS"/>
</dbReference>
<evidence type="ECO:0000256" key="15">
    <source>
        <dbReference type="ARBA" id="ARBA00023180"/>
    </source>
</evidence>
<accession>A0AA38L7Q2</accession>
<keyword evidence="23" id="KW-1185">Reference proteome</keyword>
<gene>
    <name evidence="22" type="ORF">KI387_025840</name>
</gene>
<evidence type="ECO:0000259" key="21">
    <source>
        <dbReference type="PROSITE" id="PS50011"/>
    </source>
</evidence>
<dbReference type="InterPro" id="IPR032675">
    <property type="entry name" value="LRR_dom_sf"/>
</dbReference>
<keyword evidence="10" id="KW-0418">Kinase</keyword>
<evidence type="ECO:0000256" key="1">
    <source>
        <dbReference type="ARBA" id="ARBA00004167"/>
    </source>
</evidence>
<keyword evidence="15" id="KW-0325">Glycoprotein</keyword>
<keyword evidence="6 20" id="KW-0812">Transmembrane</keyword>
<dbReference type="Gene3D" id="3.30.200.20">
    <property type="entry name" value="Phosphorylase Kinase, domain 1"/>
    <property type="match status" value="1"/>
</dbReference>
<keyword evidence="13 20" id="KW-0472">Membrane</keyword>
<dbReference type="PROSITE" id="PS50011">
    <property type="entry name" value="PROTEIN_KINASE_DOM"/>
    <property type="match status" value="1"/>
</dbReference>
<evidence type="ECO:0000256" key="9">
    <source>
        <dbReference type="ARBA" id="ARBA00022741"/>
    </source>
</evidence>
<keyword evidence="7" id="KW-0732">Signal</keyword>
<dbReference type="PROSITE" id="PS00108">
    <property type="entry name" value="PROTEIN_KINASE_ST"/>
    <property type="match status" value="1"/>
</dbReference>
<keyword evidence="11 18" id="KW-0067">ATP-binding</keyword>
<keyword evidence="12 20" id="KW-1133">Transmembrane helix</keyword>
<feature type="domain" description="Protein kinase" evidence="21">
    <location>
        <begin position="305"/>
        <end position="569"/>
    </location>
</feature>
<name>A0AA38L7Q2_TAXCH</name>
<dbReference type="EC" id="2.7.11.1" evidence="2"/>
<dbReference type="EMBL" id="JAHRHJ020000006">
    <property type="protein sequence ID" value="KAH9310805.1"/>
    <property type="molecule type" value="Genomic_DNA"/>
</dbReference>
<evidence type="ECO:0000256" key="11">
    <source>
        <dbReference type="ARBA" id="ARBA00022840"/>
    </source>
</evidence>
<feature type="binding site" evidence="18">
    <location>
        <position position="333"/>
    </location>
    <ligand>
        <name>ATP</name>
        <dbReference type="ChEBI" id="CHEBI:30616"/>
    </ligand>
</feature>
<evidence type="ECO:0000256" key="12">
    <source>
        <dbReference type="ARBA" id="ARBA00022989"/>
    </source>
</evidence>
<evidence type="ECO:0000256" key="17">
    <source>
        <dbReference type="ARBA" id="ARBA00048679"/>
    </source>
</evidence>
<evidence type="ECO:0000256" key="4">
    <source>
        <dbReference type="ARBA" id="ARBA00022614"/>
    </source>
</evidence>
<dbReference type="CDD" id="cd14066">
    <property type="entry name" value="STKc_IRAK"/>
    <property type="match status" value="1"/>
</dbReference>
<evidence type="ECO:0000256" key="14">
    <source>
        <dbReference type="ARBA" id="ARBA00023170"/>
    </source>
</evidence>
<keyword evidence="8" id="KW-0677">Repeat</keyword>
<evidence type="ECO:0000256" key="16">
    <source>
        <dbReference type="ARBA" id="ARBA00047899"/>
    </source>
</evidence>
<comment type="catalytic activity">
    <reaction evidence="16">
        <text>L-threonyl-[protein] + ATP = O-phospho-L-threonyl-[protein] + ADP + H(+)</text>
        <dbReference type="Rhea" id="RHEA:46608"/>
        <dbReference type="Rhea" id="RHEA-COMP:11060"/>
        <dbReference type="Rhea" id="RHEA-COMP:11605"/>
        <dbReference type="ChEBI" id="CHEBI:15378"/>
        <dbReference type="ChEBI" id="CHEBI:30013"/>
        <dbReference type="ChEBI" id="CHEBI:30616"/>
        <dbReference type="ChEBI" id="CHEBI:61977"/>
        <dbReference type="ChEBI" id="CHEBI:456216"/>
        <dbReference type="EC" id="2.7.11.1"/>
    </reaction>
</comment>
<dbReference type="SUPFAM" id="SSF52058">
    <property type="entry name" value="L domain-like"/>
    <property type="match status" value="1"/>
</dbReference>
<evidence type="ECO:0000256" key="2">
    <source>
        <dbReference type="ARBA" id="ARBA00012513"/>
    </source>
</evidence>
<dbReference type="FunFam" id="3.80.10.10:FF:000129">
    <property type="entry name" value="Leucine-rich repeat receptor-like kinase"/>
    <property type="match status" value="1"/>
</dbReference>
<keyword evidence="5" id="KW-0808">Transferase</keyword>
<sequence length="584" mass="64507">GLLSVLKMEMDFKGLVLLTMLFSSGLFISTLSQPEGFPSFNCGAFTNQTEERKSFMYRILEMQTTTHYGDVVAIHDIAMNINVPRDWSEADPCFPKAYGIICNQDNPPRVIVVNLTGLGLNGVLPPSIGNLTALTQLLLGNNNLRGSIPGLSSLKNLTILQLESNQLTGGIPTSLEDLPKLNQLFLQNNKLDATIPSGLIKLCQQGPAFCIIEPQKSSAIHNTKTLTIMGLLIGVLIGCSVLFIIIVAVFVLIMVWRHTRTSQPQITDGGPASLPQIHPSTGEDENKHFRPPIEYSEEEIISGTNNYADIIGRGGFGDVFKGALSGLVIAVKKISIISNQGQQQFKNELALLSRIHHRNLVKLVGYCRQPALLALVYEYMPGGTLKDHLSGKMQNRLDWHTRLNIALQTAEGLLYLHRDCSPTIIHRDIKSSNILLDVNLSAKLADFGLSRLLEFSKSHTSTVVKGTPGYIDPEYFQTGTLTEMSDVYSFGVVLLEIISAVSPQENIVQRARQLISSRKLDDLMDSCLEGTYNESSAWKVVDIACRCVEKEPKNRPKMRMVVEELETAVKLFTLVESNQSRQIS</sequence>
<feature type="transmembrane region" description="Helical" evidence="20">
    <location>
        <begin position="228"/>
        <end position="256"/>
    </location>
</feature>
<evidence type="ECO:0000313" key="23">
    <source>
        <dbReference type="Proteomes" id="UP000824469"/>
    </source>
</evidence>
<dbReference type="Gene3D" id="3.80.10.10">
    <property type="entry name" value="Ribonuclease Inhibitor"/>
    <property type="match status" value="1"/>
</dbReference>
<dbReference type="InterPro" id="IPR011009">
    <property type="entry name" value="Kinase-like_dom_sf"/>
</dbReference>
<organism evidence="22 23">
    <name type="scientific">Taxus chinensis</name>
    <name type="common">Chinese yew</name>
    <name type="synonym">Taxus wallichiana var. chinensis</name>
    <dbReference type="NCBI Taxonomy" id="29808"/>
    <lineage>
        <taxon>Eukaryota</taxon>
        <taxon>Viridiplantae</taxon>
        <taxon>Streptophyta</taxon>
        <taxon>Embryophyta</taxon>
        <taxon>Tracheophyta</taxon>
        <taxon>Spermatophyta</taxon>
        <taxon>Pinopsida</taxon>
        <taxon>Pinidae</taxon>
        <taxon>Conifers II</taxon>
        <taxon>Cupressales</taxon>
        <taxon>Taxaceae</taxon>
        <taxon>Taxus</taxon>
    </lineage>
</organism>
<keyword evidence="3" id="KW-0723">Serine/threonine-protein kinase</keyword>
<evidence type="ECO:0000256" key="3">
    <source>
        <dbReference type="ARBA" id="ARBA00022527"/>
    </source>
</evidence>
<dbReference type="SUPFAM" id="SSF56112">
    <property type="entry name" value="Protein kinase-like (PK-like)"/>
    <property type="match status" value="1"/>
</dbReference>
<dbReference type="InterPro" id="IPR001611">
    <property type="entry name" value="Leu-rich_rpt"/>
</dbReference>
<evidence type="ECO:0000256" key="10">
    <source>
        <dbReference type="ARBA" id="ARBA00022777"/>
    </source>
</evidence>
<dbReference type="GO" id="GO:0016020">
    <property type="term" value="C:membrane"/>
    <property type="evidence" value="ECO:0007669"/>
    <property type="project" value="UniProtKB-SubCell"/>
</dbReference>
<evidence type="ECO:0000256" key="13">
    <source>
        <dbReference type="ARBA" id="ARBA00023136"/>
    </source>
</evidence>
<dbReference type="FunFam" id="1.10.510.10:FF:000309">
    <property type="entry name" value="Leucine-rich repeat receptor-like protein kinase"/>
    <property type="match status" value="1"/>
</dbReference>
<feature type="region of interest" description="Disordered" evidence="19">
    <location>
        <begin position="263"/>
        <end position="289"/>
    </location>
</feature>